<sequence>MKKLWTHRCRAPAQQVNTFFLSTLFTQPSATYYILGGFGAVLQLWAFYNLIAFLRGAKVNKSRIFSSFHQNILKIVATLWAIKMVLQLLSSVPYFSNLAVTYLDFTIGYLHWTFLGVVTLSLFLFLDYFNLLNLNKKMFWLYFSGFILTEALIFYKAIVSWQETSLFSEYIVVLAIASLVILVAVLGVLSSGNRLKAKF</sequence>
<feature type="transmembrane region" description="Helical" evidence="1">
    <location>
        <begin position="139"/>
        <end position="158"/>
    </location>
</feature>
<evidence type="ECO:0000313" key="2">
    <source>
        <dbReference type="EMBL" id="KKN55304.1"/>
    </source>
</evidence>
<feature type="transmembrane region" description="Helical" evidence="1">
    <location>
        <begin position="109"/>
        <end position="132"/>
    </location>
</feature>
<dbReference type="AlphaFoldDB" id="A0A0F9RKN6"/>
<organism evidence="2">
    <name type="scientific">marine sediment metagenome</name>
    <dbReference type="NCBI Taxonomy" id="412755"/>
    <lineage>
        <taxon>unclassified sequences</taxon>
        <taxon>metagenomes</taxon>
        <taxon>ecological metagenomes</taxon>
    </lineage>
</organism>
<proteinExistence type="predicted"/>
<name>A0A0F9RKN6_9ZZZZ</name>
<gene>
    <name evidence="2" type="ORF">LCGC14_0583480</name>
</gene>
<comment type="caution">
    <text evidence="2">The sequence shown here is derived from an EMBL/GenBank/DDBJ whole genome shotgun (WGS) entry which is preliminary data.</text>
</comment>
<keyword evidence="1" id="KW-1133">Transmembrane helix</keyword>
<feature type="transmembrane region" description="Helical" evidence="1">
    <location>
        <begin position="170"/>
        <end position="189"/>
    </location>
</feature>
<feature type="transmembrane region" description="Helical" evidence="1">
    <location>
        <begin position="30"/>
        <end position="51"/>
    </location>
</feature>
<keyword evidence="1" id="KW-0812">Transmembrane</keyword>
<keyword evidence="1" id="KW-0472">Membrane</keyword>
<protein>
    <submittedName>
        <fullName evidence="2">Uncharacterized protein</fullName>
    </submittedName>
</protein>
<feature type="transmembrane region" description="Helical" evidence="1">
    <location>
        <begin position="72"/>
        <end position="89"/>
    </location>
</feature>
<evidence type="ECO:0000256" key="1">
    <source>
        <dbReference type="SAM" id="Phobius"/>
    </source>
</evidence>
<reference evidence="2" key="1">
    <citation type="journal article" date="2015" name="Nature">
        <title>Complex archaea that bridge the gap between prokaryotes and eukaryotes.</title>
        <authorList>
            <person name="Spang A."/>
            <person name="Saw J.H."/>
            <person name="Jorgensen S.L."/>
            <person name="Zaremba-Niedzwiedzka K."/>
            <person name="Martijn J."/>
            <person name="Lind A.E."/>
            <person name="van Eijk R."/>
            <person name="Schleper C."/>
            <person name="Guy L."/>
            <person name="Ettema T.J."/>
        </authorList>
    </citation>
    <scope>NUCLEOTIDE SEQUENCE</scope>
</reference>
<dbReference type="EMBL" id="LAZR01000890">
    <property type="protein sequence ID" value="KKN55304.1"/>
    <property type="molecule type" value="Genomic_DNA"/>
</dbReference>
<accession>A0A0F9RKN6</accession>